<feature type="compositionally biased region" description="Basic and acidic residues" evidence="1">
    <location>
        <begin position="77"/>
        <end position="87"/>
    </location>
</feature>
<protein>
    <submittedName>
        <fullName evidence="2">Uncharacterized protein</fullName>
    </submittedName>
</protein>
<accession>A0A8K1T1A5</accession>
<sequence length="96" mass="11435">MSHILFTLQIINMNRIALIRYYRHYYPTNILNRSIVTNNINNNNKDENIEETNQAIISSTFVTHICPNMNNKIPGTESHDDNHHNNDDDYEYDYDF</sequence>
<evidence type="ECO:0000256" key="1">
    <source>
        <dbReference type="SAM" id="MobiDB-lite"/>
    </source>
</evidence>
<organism evidence="2">
    <name type="scientific">Megavirus baoshan</name>
    <dbReference type="NCBI Taxonomy" id="2496520"/>
    <lineage>
        <taxon>Viruses</taxon>
        <taxon>Varidnaviria</taxon>
        <taxon>Bamfordvirae</taxon>
        <taxon>Nucleocytoviricota</taxon>
        <taxon>Megaviricetes</taxon>
        <taxon>Imitervirales</taxon>
        <taxon>Mimiviridae</taxon>
        <taxon>Megamimivirinae</taxon>
        <taxon>Megavirus</taxon>
        <taxon>Megavirus baoshanense</taxon>
    </lineage>
</organism>
<name>A0A8K1T1A5_9VIRU</name>
<feature type="region of interest" description="Disordered" evidence="1">
    <location>
        <begin position="72"/>
        <end position="96"/>
    </location>
</feature>
<gene>
    <name evidence="2" type="ORF">Mb0947</name>
</gene>
<evidence type="ECO:0000313" key="2">
    <source>
        <dbReference type="EMBL" id="UFX99899.1"/>
    </source>
</evidence>
<dbReference type="EMBL" id="MH046811">
    <property type="protein sequence ID" value="UFX99899.1"/>
    <property type="molecule type" value="Genomic_DNA"/>
</dbReference>
<reference evidence="2" key="1">
    <citation type="submission" date="2018-03" db="EMBL/GenBank/DDBJ databases">
        <title>Draft genome sequences of Megaviruse, new member of the family Mimiviridae isolated from water in Shanghai, China.</title>
        <authorList>
            <person name="Xia Y."/>
        </authorList>
    </citation>
    <scope>NUCLEOTIDE SEQUENCE</scope>
    <source>
        <strain evidence="2">SH</strain>
    </source>
</reference>
<proteinExistence type="predicted"/>